<evidence type="ECO:0000256" key="2">
    <source>
        <dbReference type="ARBA" id="ARBA00004141"/>
    </source>
</evidence>
<evidence type="ECO:0000256" key="11">
    <source>
        <dbReference type="SAM" id="Phobius"/>
    </source>
</evidence>
<dbReference type="Pfam" id="PF02163">
    <property type="entry name" value="Peptidase_M50"/>
    <property type="match status" value="1"/>
</dbReference>
<dbReference type="Proteomes" id="UP000590542">
    <property type="component" value="Unassembled WGS sequence"/>
</dbReference>
<evidence type="ECO:0000256" key="3">
    <source>
        <dbReference type="ARBA" id="ARBA00007931"/>
    </source>
</evidence>
<keyword evidence="7" id="KW-0862">Zinc</keyword>
<organism evidence="13 14">
    <name type="scientific">candidate division WWE3 bacterium</name>
    <dbReference type="NCBI Taxonomy" id="2053526"/>
    <lineage>
        <taxon>Bacteria</taxon>
        <taxon>Katanobacteria</taxon>
    </lineage>
</organism>
<dbReference type="InterPro" id="IPR004387">
    <property type="entry name" value="Pept_M50_Zn"/>
</dbReference>
<evidence type="ECO:0000256" key="9">
    <source>
        <dbReference type="ARBA" id="ARBA00023049"/>
    </source>
</evidence>
<evidence type="ECO:0000256" key="5">
    <source>
        <dbReference type="ARBA" id="ARBA00022692"/>
    </source>
</evidence>
<evidence type="ECO:0000256" key="1">
    <source>
        <dbReference type="ARBA" id="ARBA00001947"/>
    </source>
</evidence>
<evidence type="ECO:0000256" key="6">
    <source>
        <dbReference type="ARBA" id="ARBA00022801"/>
    </source>
</evidence>
<dbReference type="Gene3D" id="2.30.42.10">
    <property type="match status" value="1"/>
</dbReference>
<comment type="caution">
    <text evidence="13">The sequence shown here is derived from an EMBL/GenBank/DDBJ whole genome shotgun (WGS) entry which is preliminary data.</text>
</comment>
<feature type="transmembrane region" description="Helical" evidence="11">
    <location>
        <begin position="353"/>
        <end position="370"/>
    </location>
</feature>
<keyword evidence="4 13" id="KW-0645">Protease</keyword>
<dbReference type="SUPFAM" id="SSF50156">
    <property type="entry name" value="PDZ domain-like"/>
    <property type="match status" value="1"/>
</dbReference>
<keyword evidence="10 11" id="KW-0472">Membrane</keyword>
<comment type="subcellular location">
    <subcellularLocation>
        <location evidence="2">Membrane</location>
        <topology evidence="2">Multi-pass membrane protein</topology>
    </subcellularLocation>
</comment>
<dbReference type="InterPro" id="IPR001478">
    <property type="entry name" value="PDZ"/>
</dbReference>
<feature type="domain" description="PDZ" evidence="12">
    <location>
        <begin position="115"/>
        <end position="193"/>
    </location>
</feature>
<dbReference type="Pfam" id="PF17820">
    <property type="entry name" value="PDZ_6"/>
    <property type="match status" value="1"/>
</dbReference>
<dbReference type="CDD" id="cd06163">
    <property type="entry name" value="S2P-M50_PDZ_RseP-like"/>
    <property type="match status" value="1"/>
</dbReference>
<feature type="transmembrane region" description="Helical" evidence="11">
    <location>
        <begin position="87"/>
        <end position="111"/>
    </location>
</feature>
<keyword evidence="9" id="KW-0482">Metalloprotease</keyword>
<dbReference type="InterPro" id="IPR041489">
    <property type="entry name" value="PDZ_6"/>
</dbReference>
<dbReference type="PANTHER" id="PTHR42837">
    <property type="entry name" value="REGULATOR OF SIGMA-E PROTEASE RSEP"/>
    <property type="match status" value="1"/>
</dbReference>
<keyword evidence="6" id="KW-0378">Hydrolase</keyword>
<proteinExistence type="inferred from homology"/>
<name>A0A7X9HTY9_UNCKA</name>
<dbReference type="GO" id="GO:0016020">
    <property type="term" value="C:membrane"/>
    <property type="evidence" value="ECO:0007669"/>
    <property type="project" value="UniProtKB-SubCell"/>
</dbReference>
<protein>
    <submittedName>
        <fullName evidence="13">Site-2 protease family protein</fullName>
    </submittedName>
</protein>
<dbReference type="GO" id="GO:0004222">
    <property type="term" value="F:metalloendopeptidase activity"/>
    <property type="evidence" value="ECO:0007669"/>
    <property type="project" value="InterPro"/>
</dbReference>
<evidence type="ECO:0000313" key="13">
    <source>
        <dbReference type="EMBL" id="NMB91913.1"/>
    </source>
</evidence>
<dbReference type="PANTHER" id="PTHR42837:SF2">
    <property type="entry name" value="MEMBRANE METALLOPROTEASE ARASP2, CHLOROPLASTIC-RELATED"/>
    <property type="match status" value="1"/>
</dbReference>
<dbReference type="EMBL" id="JAAZNV010000012">
    <property type="protein sequence ID" value="NMB91913.1"/>
    <property type="molecule type" value="Genomic_DNA"/>
</dbReference>
<keyword evidence="8 11" id="KW-1133">Transmembrane helix</keyword>
<comment type="cofactor">
    <cofactor evidence="1">
        <name>Zn(2+)</name>
        <dbReference type="ChEBI" id="CHEBI:29105"/>
    </cofactor>
</comment>
<keyword evidence="5 11" id="KW-0812">Transmembrane</keyword>
<evidence type="ECO:0000256" key="8">
    <source>
        <dbReference type="ARBA" id="ARBA00022989"/>
    </source>
</evidence>
<evidence type="ECO:0000256" key="10">
    <source>
        <dbReference type="ARBA" id="ARBA00023136"/>
    </source>
</evidence>
<comment type="similarity">
    <text evidence="3">Belongs to the peptidase M50B family.</text>
</comment>
<gene>
    <name evidence="13" type="ORF">GYA37_03655</name>
</gene>
<dbReference type="SMART" id="SM00228">
    <property type="entry name" value="PDZ"/>
    <property type="match status" value="1"/>
</dbReference>
<feature type="transmembrane region" description="Helical" evidence="11">
    <location>
        <begin position="303"/>
        <end position="322"/>
    </location>
</feature>
<reference evidence="13 14" key="1">
    <citation type="journal article" date="2020" name="Biotechnol. Biofuels">
        <title>New insights from the biogas microbiome by comprehensive genome-resolved metagenomics of nearly 1600 species originating from multiple anaerobic digesters.</title>
        <authorList>
            <person name="Campanaro S."/>
            <person name="Treu L."/>
            <person name="Rodriguez-R L.M."/>
            <person name="Kovalovszki A."/>
            <person name="Ziels R.M."/>
            <person name="Maus I."/>
            <person name="Zhu X."/>
            <person name="Kougias P.G."/>
            <person name="Basile A."/>
            <person name="Luo G."/>
            <person name="Schluter A."/>
            <person name="Konstantinidis K.T."/>
            <person name="Angelidaki I."/>
        </authorList>
    </citation>
    <scope>NUCLEOTIDE SEQUENCE [LARGE SCALE GENOMIC DNA]</scope>
    <source>
        <strain evidence="13">AS27yjCOA_202</strain>
    </source>
</reference>
<accession>A0A7X9HTY9</accession>
<dbReference type="InterPro" id="IPR036034">
    <property type="entry name" value="PDZ_sf"/>
</dbReference>
<dbReference type="AlphaFoldDB" id="A0A7X9HTY9"/>
<evidence type="ECO:0000256" key="4">
    <source>
        <dbReference type="ARBA" id="ARBA00022670"/>
    </source>
</evidence>
<dbReference type="GO" id="GO:0006508">
    <property type="term" value="P:proteolysis"/>
    <property type="evidence" value="ECO:0007669"/>
    <property type="project" value="UniProtKB-KW"/>
</dbReference>
<evidence type="ECO:0000313" key="14">
    <source>
        <dbReference type="Proteomes" id="UP000590542"/>
    </source>
</evidence>
<evidence type="ECO:0000259" key="12">
    <source>
        <dbReference type="SMART" id="SM00228"/>
    </source>
</evidence>
<evidence type="ECO:0000256" key="7">
    <source>
        <dbReference type="ARBA" id="ARBA00022833"/>
    </source>
</evidence>
<dbReference type="InterPro" id="IPR008915">
    <property type="entry name" value="Peptidase_M50"/>
</dbReference>
<sequence>MSVLVLVHEFGHFIASKRNGVKVEEFGIGYPPRLWGKQKGETLYSINLLPFGGFVKIAGEGAETESEEKKFLKDSKSFVSKSPKQKMVILSAGILMNFLLAVVLFYVFFLFNGFKTFYIPMIFDHKFKFGREEIYKTVVFDMEDNSAAKQYGINVGDVILKIDGVSINEVTDMRKALSGKAGKTVEIEVLNLNDKTQSNVKTISVVPKTNVAPKSLEEGDSIIGVYLGNAVSINYEKPIERILSGFLYSYDILSYSITAFGKIIGLSVATRDISPISNSVAGPVGVFNVIGSVFKQGGPRLPLVLMDTVGIISLGFAFSNILPIPALDGGRIAFKAYEVITRKKVNVNFESNVHKFGMVVLLVFAVLITLKDLHI</sequence>